<evidence type="ECO:0000256" key="7">
    <source>
        <dbReference type="ARBA" id="ARBA00022679"/>
    </source>
</evidence>
<dbReference type="SUPFAM" id="SSF102114">
    <property type="entry name" value="Radical SAM enzymes"/>
    <property type="match status" value="1"/>
</dbReference>
<dbReference type="GO" id="GO:0051539">
    <property type="term" value="F:4 iron, 4 sulfur cluster binding"/>
    <property type="evidence" value="ECO:0007669"/>
    <property type="project" value="UniProtKB-UniRule"/>
</dbReference>
<dbReference type="NCBIfam" id="TIGR00048">
    <property type="entry name" value="rRNA_mod_RlmN"/>
    <property type="match status" value="1"/>
</dbReference>
<dbReference type="AlphaFoldDB" id="A0A5C1AII6"/>
<evidence type="ECO:0000256" key="2">
    <source>
        <dbReference type="ARBA" id="ARBA00007544"/>
    </source>
</evidence>
<evidence type="ECO:0000313" key="18">
    <source>
        <dbReference type="Proteomes" id="UP000324974"/>
    </source>
</evidence>
<evidence type="ECO:0000256" key="15">
    <source>
        <dbReference type="SAM" id="MobiDB-lite"/>
    </source>
</evidence>
<reference evidence="18" key="1">
    <citation type="submission" date="2019-08" db="EMBL/GenBank/DDBJ databases">
        <title>Limnoglobus roseus gen. nov., sp. nov., a novel freshwater planctomycete with a giant genome from the family Gemmataceae.</title>
        <authorList>
            <person name="Kulichevskaya I.S."/>
            <person name="Naumoff D.G."/>
            <person name="Miroshnikov K."/>
            <person name="Ivanova A."/>
            <person name="Philippov D.A."/>
            <person name="Hakobyan A."/>
            <person name="Rijpstra I.C."/>
            <person name="Sinninghe Damste J.S."/>
            <person name="Liesack W."/>
            <person name="Dedysh S.N."/>
        </authorList>
    </citation>
    <scope>NUCLEOTIDE SEQUENCE [LARGE SCALE GENOMIC DNA]</scope>
    <source>
        <strain evidence="18">PX52</strain>
    </source>
</reference>
<organism evidence="17 18">
    <name type="scientific">Limnoglobus roseus</name>
    <dbReference type="NCBI Taxonomy" id="2598579"/>
    <lineage>
        <taxon>Bacteria</taxon>
        <taxon>Pseudomonadati</taxon>
        <taxon>Planctomycetota</taxon>
        <taxon>Planctomycetia</taxon>
        <taxon>Gemmatales</taxon>
        <taxon>Gemmataceae</taxon>
        <taxon>Limnoglobus</taxon>
    </lineage>
</organism>
<feature type="binding site" evidence="14">
    <location>
        <begin position="242"/>
        <end position="244"/>
    </location>
    <ligand>
        <name>S-adenosyl-L-methionine</name>
        <dbReference type="ChEBI" id="CHEBI:59789"/>
    </ligand>
</feature>
<keyword evidence="7 14" id="KW-0808">Transferase</keyword>
<dbReference type="InterPro" id="IPR048641">
    <property type="entry name" value="RlmN_N"/>
</dbReference>
<dbReference type="PANTHER" id="PTHR30544:SF5">
    <property type="entry name" value="RADICAL SAM CORE DOMAIN-CONTAINING PROTEIN"/>
    <property type="match status" value="1"/>
</dbReference>
<sequence>MSATLPLTLTAPSTPRPAILDQTPDQLRAWLADRGQPPMRVKQIRRWILHARATNFEQMSDLPKKLRAELAESFSVFGIQIEKHLAARDDTHKLLVRLADGPMVECVLIQDDGRATACVSTQVGCGMGCVFCASGLNGMVRNLTVGEIVEQLVLLRNLTVEPDGQPQYGVTGQLATRLTHIVVMGMGEPLANLDNLLSALLVAGAKDGLDIGARHITISTVGLPAKIRQLAETGKQYHLAVSLHAPNDALRTEIVPTNNKTGIPAILAASDEFYAKTGRQVTFEYVVLGQLNDQLVHARQLVTLLKGRKAHVNLIPWNDVEGLTYRRPRDEDLNAFIDELRNNGISVKVRKRKGSEIDAACGQLRRQAEADAVKQAATPEPSVTLPTAP</sequence>
<dbReference type="KEGG" id="lrs:PX52LOC_06031"/>
<proteinExistence type="inferred from homology"/>
<dbReference type="Proteomes" id="UP000324974">
    <property type="component" value="Chromosome"/>
</dbReference>
<feature type="binding site" evidence="14">
    <location>
        <position position="132"/>
    </location>
    <ligand>
        <name>[4Fe-4S] cluster</name>
        <dbReference type="ChEBI" id="CHEBI:49883"/>
        <note>4Fe-4S-S-AdoMet</note>
    </ligand>
</feature>
<evidence type="ECO:0000256" key="11">
    <source>
        <dbReference type="ARBA" id="ARBA00023004"/>
    </source>
</evidence>
<dbReference type="GO" id="GO:0046872">
    <property type="term" value="F:metal ion binding"/>
    <property type="evidence" value="ECO:0007669"/>
    <property type="project" value="UniProtKB-KW"/>
</dbReference>
<feature type="binding site" evidence="14">
    <location>
        <begin position="187"/>
        <end position="188"/>
    </location>
    <ligand>
        <name>S-adenosyl-L-methionine</name>
        <dbReference type="ChEBI" id="CHEBI:59789"/>
    </ligand>
</feature>
<keyword evidence="9 14" id="KW-0819">tRNA processing</keyword>
<keyword evidence="18" id="KW-1185">Reference proteome</keyword>
<keyword evidence="6 14" id="KW-0489">Methyltransferase</keyword>
<feature type="active site" description="Proton acceptor" evidence="14">
    <location>
        <position position="105"/>
    </location>
</feature>
<keyword evidence="11 14" id="KW-0408">Iron</keyword>
<comment type="catalytic activity">
    <reaction evidence="14">
        <text>adenosine(2503) in 23S rRNA + 2 reduced [2Fe-2S]-[ferredoxin] + 2 S-adenosyl-L-methionine = 2-methyladenosine(2503) in 23S rRNA + 5'-deoxyadenosine + L-methionine + 2 oxidized [2Fe-2S]-[ferredoxin] + S-adenosyl-L-homocysteine</text>
        <dbReference type="Rhea" id="RHEA:42916"/>
        <dbReference type="Rhea" id="RHEA-COMP:10000"/>
        <dbReference type="Rhea" id="RHEA-COMP:10001"/>
        <dbReference type="Rhea" id="RHEA-COMP:10152"/>
        <dbReference type="Rhea" id="RHEA-COMP:10282"/>
        <dbReference type="ChEBI" id="CHEBI:17319"/>
        <dbReference type="ChEBI" id="CHEBI:33737"/>
        <dbReference type="ChEBI" id="CHEBI:33738"/>
        <dbReference type="ChEBI" id="CHEBI:57844"/>
        <dbReference type="ChEBI" id="CHEBI:57856"/>
        <dbReference type="ChEBI" id="CHEBI:59789"/>
        <dbReference type="ChEBI" id="CHEBI:74411"/>
        <dbReference type="ChEBI" id="CHEBI:74497"/>
        <dbReference type="EC" id="2.1.1.192"/>
    </reaction>
</comment>
<gene>
    <name evidence="14" type="primary">rlmN</name>
    <name evidence="17" type="ORF">PX52LOC_06031</name>
</gene>
<dbReference type="GO" id="GO:0002935">
    <property type="term" value="F:tRNA (adenine(37)-C2)-methyltransferase activity"/>
    <property type="evidence" value="ECO:0007669"/>
    <property type="project" value="UniProtKB-UniRule"/>
</dbReference>
<dbReference type="GO" id="GO:0070475">
    <property type="term" value="P:rRNA base methylation"/>
    <property type="evidence" value="ECO:0007669"/>
    <property type="project" value="UniProtKB-UniRule"/>
</dbReference>
<dbReference type="HAMAP" id="MF_01849">
    <property type="entry name" value="RNA_methyltr_RlmN"/>
    <property type="match status" value="1"/>
</dbReference>
<dbReference type="InterPro" id="IPR027492">
    <property type="entry name" value="RNA_MTrfase_RlmN"/>
</dbReference>
<dbReference type="InterPro" id="IPR040072">
    <property type="entry name" value="Methyltransferase_A"/>
</dbReference>
<feature type="region of interest" description="Disordered" evidence="15">
    <location>
        <begin position="370"/>
        <end position="389"/>
    </location>
</feature>
<dbReference type="InterPro" id="IPR004383">
    <property type="entry name" value="rRNA_lsu_MTrfase_RlmN/Cfr"/>
</dbReference>
<feature type="binding site" evidence="14">
    <location>
        <position position="125"/>
    </location>
    <ligand>
        <name>[4Fe-4S] cluster</name>
        <dbReference type="ChEBI" id="CHEBI:49883"/>
        <note>4Fe-4S-S-AdoMet</note>
    </ligand>
</feature>
<comment type="function">
    <text evidence="14">Specifically methylates position 2 of adenine 2503 in 23S rRNA and position 2 of adenine 37 in tRNAs.</text>
</comment>
<comment type="caution">
    <text evidence="14">Lacks conserved residue(s) required for the propagation of feature annotation.</text>
</comment>
<accession>A0A5C1AII6</accession>
<evidence type="ECO:0000256" key="1">
    <source>
        <dbReference type="ARBA" id="ARBA00004496"/>
    </source>
</evidence>
<dbReference type="GO" id="GO:0000049">
    <property type="term" value="F:tRNA binding"/>
    <property type="evidence" value="ECO:0007669"/>
    <property type="project" value="UniProtKB-UniRule"/>
</dbReference>
<dbReference type="Gene3D" id="1.10.150.530">
    <property type="match status" value="1"/>
</dbReference>
<evidence type="ECO:0000256" key="4">
    <source>
        <dbReference type="ARBA" id="ARBA00022490"/>
    </source>
</evidence>
<evidence type="ECO:0000256" key="8">
    <source>
        <dbReference type="ARBA" id="ARBA00022691"/>
    </source>
</evidence>
<keyword evidence="13 14" id="KW-1015">Disulfide bond</keyword>
<keyword evidence="5 14" id="KW-0698">rRNA processing</keyword>
<dbReference type="PIRSF" id="PIRSF006004">
    <property type="entry name" value="CHP00048"/>
    <property type="match status" value="1"/>
</dbReference>
<evidence type="ECO:0000256" key="5">
    <source>
        <dbReference type="ARBA" id="ARBA00022552"/>
    </source>
</evidence>
<evidence type="ECO:0000256" key="10">
    <source>
        <dbReference type="ARBA" id="ARBA00022723"/>
    </source>
</evidence>
<dbReference type="InterPro" id="IPR007197">
    <property type="entry name" value="rSAM"/>
</dbReference>
<comment type="subcellular location">
    <subcellularLocation>
        <location evidence="1 14">Cytoplasm</location>
    </subcellularLocation>
</comment>
<dbReference type="GO" id="GO:0019843">
    <property type="term" value="F:rRNA binding"/>
    <property type="evidence" value="ECO:0007669"/>
    <property type="project" value="UniProtKB-UniRule"/>
</dbReference>
<dbReference type="SFLD" id="SFLDF00275">
    <property type="entry name" value="adenosine_C2_methyltransferase"/>
    <property type="match status" value="1"/>
</dbReference>
<dbReference type="Pfam" id="PF21016">
    <property type="entry name" value="RlmN_N"/>
    <property type="match status" value="1"/>
</dbReference>
<dbReference type="GO" id="GO:0030488">
    <property type="term" value="P:tRNA methylation"/>
    <property type="evidence" value="ECO:0007669"/>
    <property type="project" value="UniProtKB-UniRule"/>
</dbReference>
<name>A0A5C1AII6_9BACT</name>
<evidence type="ECO:0000256" key="14">
    <source>
        <dbReference type="HAMAP-Rule" id="MF_01849"/>
    </source>
</evidence>
<feature type="binding site" evidence="14">
    <location>
        <position position="219"/>
    </location>
    <ligand>
        <name>S-adenosyl-L-methionine</name>
        <dbReference type="ChEBI" id="CHEBI:59789"/>
    </ligand>
</feature>
<evidence type="ECO:0000256" key="6">
    <source>
        <dbReference type="ARBA" id="ARBA00022603"/>
    </source>
</evidence>
<dbReference type="GO" id="GO:0070040">
    <property type="term" value="F:rRNA (adenine(2503)-C2-)-methyltransferase activity"/>
    <property type="evidence" value="ECO:0007669"/>
    <property type="project" value="UniProtKB-UniRule"/>
</dbReference>
<keyword evidence="8 14" id="KW-0949">S-adenosyl-L-methionine</keyword>
<evidence type="ECO:0000256" key="13">
    <source>
        <dbReference type="ARBA" id="ARBA00023157"/>
    </source>
</evidence>
<comment type="catalytic activity">
    <reaction evidence="14">
        <text>adenosine(37) in tRNA + 2 reduced [2Fe-2S]-[ferredoxin] + 2 S-adenosyl-L-methionine = 2-methyladenosine(37) in tRNA + 5'-deoxyadenosine + L-methionine + 2 oxidized [2Fe-2S]-[ferredoxin] + S-adenosyl-L-homocysteine</text>
        <dbReference type="Rhea" id="RHEA:43332"/>
        <dbReference type="Rhea" id="RHEA-COMP:10000"/>
        <dbReference type="Rhea" id="RHEA-COMP:10001"/>
        <dbReference type="Rhea" id="RHEA-COMP:10162"/>
        <dbReference type="Rhea" id="RHEA-COMP:10485"/>
        <dbReference type="ChEBI" id="CHEBI:17319"/>
        <dbReference type="ChEBI" id="CHEBI:33737"/>
        <dbReference type="ChEBI" id="CHEBI:33738"/>
        <dbReference type="ChEBI" id="CHEBI:57844"/>
        <dbReference type="ChEBI" id="CHEBI:57856"/>
        <dbReference type="ChEBI" id="CHEBI:59789"/>
        <dbReference type="ChEBI" id="CHEBI:74411"/>
        <dbReference type="ChEBI" id="CHEBI:74497"/>
        <dbReference type="EC" id="2.1.1.192"/>
    </reaction>
</comment>
<feature type="binding site" evidence="14">
    <location>
        <position position="318"/>
    </location>
    <ligand>
        <name>S-adenosyl-L-methionine</name>
        <dbReference type="ChEBI" id="CHEBI:59789"/>
    </ligand>
</feature>
<dbReference type="Gene3D" id="3.20.20.70">
    <property type="entry name" value="Aldolase class I"/>
    <property type="match status" value="1"/>
</dbReference>
<dbReference type="SFLD" id="SFLDS00029">
    <property type="entry name" value="Radical_SAM"/>
    <property type="match status" value="1"/>
</dbReference>
<dbReference type="PROSITE" id="PS51918">
    <property type="entry name" value="RADICAL_SAM"/>
    <property type="match status" value="1"/>
</dbReference>
<dbReference type="PANTHER" id="PTHR30544">
    <property type="entry name" value="23S RRNA METHYLTRANSFERASE"/>
    <property type="match status" value="1"/>
</dbReference>
<comment type="similarity">
    <text evidence="2 14">Belongs to the radical SAM superfamily. RlmN family.</text>
</comment>
<dbReference type="FunFam" id="3.20.20.70:FF:000014">
    <property type="entry name" value="Probable dual-specificity RNA methyltransferase RlmN"/>
    <property type="match status" value="1"/>
</dbReference>
<feature type="binding site" evidence="14">
    <location>
        <position position="129"/>
    </location>
    <ligand>
        <name>[4Fe-4S] cluster</name>
        <dbReference type="ChEBI" id="CHEBI:49883"/>
        <note>4Fe-4S-S-AdoMet</note>
    </ligand>
</feature>
<dbReference type="InterPro" id="IPR058240">
    <property type="entry name" value="rSAM_sf"/>
</dbReference>
<feature type="domain" description="Radical SAM core" evidence="16">
    <location>
        <begin position="111"/>
        <end position="356"/>
    </location>
</feature>
<evidence type="ECO:0000256" key="9">
    <source>
        <dbReference type="ARBA" id="ARBA00022694"/>
    </source>
</evidence>
<dbReference type="EC" id="2.1.1.192" evidence="14"/>
<dbReference type="SFLD" id="SFLDG01062">
    <property type="entry name" value="methyltransferase_(Class_A)"/>
    <property type="match status" value="1"/>
</dbReference>
<dbReference type="CDD" id="cd01335">
    <property type="entry name" value="Radical_SAM"/>
    <property type="match status" value="1"/>
</dbReference>
<dbReference type="OrthoDB" id="9793973at2"/>
<keyword evidence="12 14" id="KW-0411">Iron-sulfur</keyword>
<feature type="active site" description="S-methylcysteine intermediate" evidence="14">
    <location>
        <position position="361"/>
    </location>
</feature>
<evidence type="ECO:0000259" key="16">
    <source>
        <dbReference type="PROSITE" id="PS51918"/>
    </source>
</evidence>
<comment type="cofactor">
    <cofactor evidence="14">
        <name>[4Fe-4S] cluster</name>
        <dbReference type="ChEBI" id="CHEBI:49883"/>
    </cofactor>
    <text evidence="14">Binds 1 [4Fe-4S] cluster. The cluster is coordinated with 3 cysteines and an exchangeable S-adenosyl-L-methionine.</text>
</comment>
<keyword evidence="4 14" id="KW-0963">Cytoplasm</keyword>
<dbReference type="RefSeq" id="WP_149113426.1">
    <property type="nucleotide sequence ID" value="NZ_CP042425.1"/>
</dbReference>
<evidence type="ECO:0000256" key="3">
    <source>
        <dbReference type="ARBA" id="ARBA00022485"/>
    </source>
</evidence>
<dbReference type="GO" id="GO:0005737">
    <property type="term" value="C:cytoplasm"/>
    <property type="evidence" value="ECO:0007669"/>
    <property type="project" value="UniProtKB-SubCell"/>
</dbReference>
<keyword evidence="10 14" id="KW-0479">Metal-binding</keyword>
<dbReference type="InterPro" id="IPR013785">
    <property type="entry name" value="Aldolase_TIM"/>
</dbReference>
<evidence type="ECO:0000313" key="17">
    <source>
        <dbReference type="EMBL" id="QEL18981.1"/>
    </source>
</evidence>
<evidence type="ECO:0000256" key="12">
    <source>
        <dbReference type="ARBA" id="ARBA00023014"/>
    </source>
</evidence>
<keyword evidence="3 14" id="KW-0004">4Fe-4S</keyword>
<comment type="miscellaneous">
    <text evidence="14">Reaction proceeds by a ping-pong mechanism involving intermediate methylation of a conserved cysteine residue.</text>
</comment>
<dbReference type="EMBL" id="CP042425">
    <property type="protein sequence ID" value="QEL18981.1"/>
    <property type="molecule type" value="Genomic_DNA"/>
</dbReference>
<protein>
    <recommendedName>
        <fullName evidence="14">Probable dual-specificity RNA methyltransferase RlmN</fullName>
        <ecNumber evidence="14">2.1.1.192</ecNumber>
    </recommendedName>
    <alternativeName>
        <fullName evidence="14">23S rRNA (adenine(2503)-C(2))-methyltransferase</fullName>
    </alternativeName>
    <alternativeName>
        <fullName evidence="14">23S rRNA m2A2503 methyltransferase</fullName>
    </alternativeName>
    <alternativeName>
        <fullName evidence="14">Ribosomal RNA large subunit methyltransferase N</fullName>
    </alternativeName>
    <alternativeName>
        <fullName evidence="14">tRNA (adenine(37)-C(2))-methyltransferase</fullName>
    </alternativeName>
    <alternativeName>
        <fullName evidence="14">tRNA m2A37 methyltransferase</fullName>
    </alternativeName>
</protein>